<dbReference type="GO" id="GO:0006281">
    <property type="term" value="P:DNA repair"/>
    <property type="evidence" value="ECO:0007669"/>
    <property type="project" value="UniProtKB-KW"/>
</dbReference>
<dbReference type="GO" id="GO:0043139">
    <property type="term" value="F:5'-3' DNA helicase activity"/>
    <property type="evidence" value="ECO:0007669"/>
    <property type="project" value="UniProtKB-EC"/>
</dbReference>
<keyword evidence="1" id="KW-0067">ATP-binding</keyword>
<keyword evidence="1" id="KW-0347">Helicase</keyword>
<keyword evidence="4" id="KW-1185">Reference proteome</keyword>
<dbReference type="PANTHER" id="PTHR10492:SF74">
    <property type="entry name" value="ATP-DEPENDENT DNA HELICASE"/>
    <property type="match status" value="1"/>
</dbReference>
<comment type="cofactor">
    <cofactor evidence="1">
        <name>Mg(2+)</name>
        <dbReference type="ChEBI" id="CHEBI:18420"/>
    </cofactor>
</comment>
<dbReference type="InterPro" id="IPR010285">
    <property type="entry name" value="DNA_helicase_pif1-like_DEAD"/>
</dbReference>
<dbReference type="GO" id="GO:0006310">
    <property type="term" value="P:DNA recombination"/>
    <property type="evidence" value="ECO:0007669"/>
    <property type="project" value="UniProtKB-KW"/>
</dbReference>
<dbReference type="AlphaFoldDB" id="A0A803LT15"/>
<reference evidence="3" key="1">
    <citation type="journal article" date="2017" name="Nature">
        <title>The genome of Chenopodium quinoa.</title>
        <authorList>
            <person name="Jarvis D.E."/>
            <person name="Ho Y.S."/>
            <person name="Lightfoot D.J."/>
            <person name="Schmoeckel S.M."/>
            <person name="Li B."/>
            <person name="Borm T.J.A."/>
            <person name="Ohyanagi H."/>
            <person name="Mineta K."/>
            <person name="Michell C.T."/>
            <person name="Saber N."/>
            <person name="Kharbatia N.M."/>
            <person name="Rupper R.R."/>
            <person name="Sharp A.R."/>
            <person name="Dally N."/>
            <person name="Boughton B.A."/>
            <person name="Woo Y.H."/>
            <person name="Gao G."/>
            <person name="Schijlen E.G.W.M."/>
            <person name="Guo X."/>
            <person name="Momin A.A."/>
            <person name="Negrao S."/>
            <person name="Al-Babili S."/>
            <person name="Gehring C."/>
            <person name="Roessner U."/>
            <person name="Jung C."/>
            <person name="Murphy K."/>
            <person name="Arold S.T."/>
            <person name="Gojobori T."/>
            <person name="van der Linden C.G."/>
            <person name="van Loo E.N."/>
            <person name="Jellen E.N."/>
            <person name="Maughan P.J."/>
            <person name="Tester M."/>
        </authorList>
    </citation>
    <scope>NUCLEOTIDE SEQUENCE [LARGE SCALE GENOMIC DNA]</scope>
    <source>
        <strain evidence="3">cv. PI 614886</strain>
    </source>
</reference>
<evidence type="ECO:0000259" key="2">
    <source>
        <dbReference type="Pfam" id="PF05970"/>
    </source>
</evidence>
<dbReference type="GO" id="GO:0000723">
    <property type="term" value="P:telomere maintenance"/>
    <property type="evidence" value="ECO:0007669"/>
    <property type="project" value="InterPro"/>
</dbReference>
<accession>A0A803LT15</accession>
<evidence type="ECO:0000313" key="3">
    <source>
        <dbReference type="EnsemblPlants" id="AUR62018359-RA:cds"/>
    </source>
</evidence>
<sequence length="173" mass="19200">MWRTLSAAIRRQGEIVLNVASSGIASLLLPGAFDRSLRDIMRFSNPQSMEQPFGGKVVVFGGDFRQILPVIPKGSREDIVFSAINSSNLWDFCSVLSLTRNIRLEVGSSNSNLQDIKEFSEWILRIGDGKEGESNDGEATIQILDDVLIKDVVISPISSIVDSVYPFIYNLYK</sequence>
<proteinExistence type="inferred from homology"/>
<dbReference type="Pfam" id="PF05970">
    <property type="entry name" value="PIF1"/>
    <property type="match status" value="2"/>
</dbReference>
<comment type="catalytic activity">
    <reaction evidence="1">
        <text>ATP + H2O = ADP + phosphate + H(+)</text>
        <dbReference type="Rhea" id="RHEA:13065"/>
        <dbReference type="ChEBI" id="CHEBI:15377"/>
        <dbReference type="ChEBI" id="CHEBI:15378"/>
        <dbReference type="ChEBI" id="CHEBI:30616"/>
        <dbReference type="ChEBI" id="CHEBI:43474"/>
        <dbReference type="ChEBI" id="CHEBI:456216"/>
        <dbReference type="EC" id="5.6.2.3"/>
    </reaction>
</comment>
<feature type="domain" description="DNA helicase Pif1-like DEAD-box helicase" evidence="2">
    <location>
        <begin position="1"/>
        <end position="31"/>
    </location>
</feature>
<dbReference type="Proteomes" id="UP000596660">
    <property type="component" value="Unplaced"/>
</dbReference>
<evidence type="ECO:0000313" key="4">
    <source>
        <dbReference type="Proteomes" id="UP000596660"/>
    </source>
</evidence>
<organism evidence="3 4">
    <name type="scientific">Chenopodium quinoa</name>
    <name type="common">Quinoa</name>
    <dbReference type="NCBI Taxonomy" id="63459"/>
    <lineage>
        <taxon>Eukaryota</taxon>
        <taxon>Viridiplantae</taxon>
        <taxon>Streptophyta</taxon>
        <taxon>Embryophyta</taxon>
        <taxon>Tracheophyta</taxon>
        <taxon>Spermatophyta</taxon>
        <taxon>Magnoliopsida</taxon>
        <taxon>eudicotyledons</taxon>
        <taxon>Gunneridae</taxon>
        <taxon>Pentapetalae</taxon>
        <taxon>Caryophyllales</taxon>
        <taxon>Chenopodiaceae</taxon>
        <taxon>Chenopodioideae</taxon>
        <taxon>Atripliceae</taxon>
        <taxon>Chenopodium</taxon>
    </lineage>
</organism>
<reference evidence="3" key="2">
    <citation type="submission" date="2021-03" db="UniProtKB">
        <authorList>
            <consortium name="EnsemblPlants"/>
        </authorList>
    </citation>
    <scope>IDENTIFICATION</scope>
</reference>
<dbReference type="GO" id="GO:0005524">
    <property type="term" value="F:ATP binding"/>
    <property type="evidence" value="ECO:0007669"/>
    <property type="project" value="UniProtKB-KW"/>
</dbReference>
<dbReference type="PANTHER" id="PTHR10492">
    <property type="match status" value="1"/>
</dbReference>
<evidence type="ECO:0000256" key="1">
    <source>
        <dbReference type="RuleBase" id="RU363044"/>
    </source>
</evidence>
<name>A0A803LT15_CHEQI</name>
<dbReference type="Gramene" id="AUR62018359-RA">
    <property type="protein sequence ID" value="AUR62018359-RA:cds"/>
    <property type="gene ID" value="AUR62018359"/>
</dbReference>
<comment type="similarity">
    <text evidence="1">Belongs to the helicase family.</text>
</comment>
<keyword evidence="1" id="KW-0227">DNA damage</keyword>
<keyword evidence="1" id="KW-0234">DNA repair</keyword>
<keyword evidence="1" id="KW-0233">DNA recombination</keyword>
<feature type="domain" description="DNA helicase Pif1-like DEAD-box helicase" evidence="2">
    <location>
        <begin position="32"/>
        <end position="135"/>
    </location>
</feature>
<keyword evidence="1" id="KW-0378">Hydrolase</keyword>
<dbReference type="GO" id="GO:0016787">
    <property type="term" value="F:hydrolase activity"/>
    <property type="evidence" value="ECO:0007669"/>
    <property type="project" value="UniProtKB-KW"/>
</dbReference>
<keyword evidence="1" id="KW-0547">Nucleotide-binding</keyword>
<dbReference type="EnsemblPlants" id="AUR62018359-RA">
    <property type="protein sequence ID" value="AUR62018359-RA:cds"/>
    <property type="gene ID" value="AUR62018359"/>
</dbReference>
<protein>
    <recommendedName>
        <fullName evidence="1">ATP-dependent DNA helicase</fullName>
        <ecNumber evidence="1">5.6.2.3</ecNumber>
    </recommendedName>
</protein>
<dbReference type="EC" id="5.6.2.3" evidence="1"/>